<keyword evidence="5 8" id="KW-1133">Transmembrane helix</keyword>
<evidence type="ECO:0000259" key="9">
    <source>
        <dbReference type="Pfam" id="PF01699"/>
    </source>
</evidence>
<dbReference type="GO" id="GO:0006874">
    <property type="term" value="P:intracellular calcium ion homeostasis"/>
    <property type="evidence" value="ECO:0007669"/>
    <property type="project" value="TreeGrafter"/>
</dbReference>
<evidence type="ECO:0000256" key="7">
    <source>
        <dbReference type="SAM" id="MobiDB-lite"/>
    </source>
</evidence>
<keyword evidence="3" id="KW-0050">Antiport</keyword>
<evidence type="ECO:0000256" key="1">
    <source>
        <dbReference type="ARBA" id="ARBA00004141"/>
    </source>
</evidence>
<feature type="transmembrane region" description="Helical" evidence="8">
    <location>
        <begin position="72"/>
        <end position="95"/>
    </location>
</feature>
<feature type="region of interest" description="Disordered" evidence="7">
    <location>
        <begin position="1"/>
        <end position="32"/>
    </location>
</feature>
<feature type="compositionally biased region" description="Polar residues" evidence="7">
    <location>
        <begin position="1"/>
        <end position="11"/>
    </location>
</feature>
<dbReference type="Proteomes" id="UP001054945">
    <property type="component" value="Unassembled WGS sequence"/>
</dbReference>
<name>A0AAV4SB80_CAEEX</name>
<evidence type="ECO:0000256" key="8">
    <source>
        <dbReference type="SAM" id="Phobius"/>
    </source>
</evidence>
<proteinExistence type="inferred from homology"/>
<accession>A0AAV4SB80</accession>
<keyword evidence="3" id="KW-0813">Transport</keyword>
<sequence>MGKLNKSNLSESTKRGAAAGDGEGGGDRGGRAAGHLVAQGEQEAHLLRPYGAHHLPLWLTLPDVRRDEKKKWFFITFLGSIIWIAIFSYLMVWWATVVGQTIGIPNEIMGLTFLAGHQYPGLDHERPGGEERIRRHGGLQFDW</sequence>
<evidence type="ECO:0000313" key="11">
    <source>
        <dbReference type="Proteomes" id="UP001054945"/>
    </source>
</evidence>
<keyword evidence="6 8" id="KW-0472">Membrane</keyword>
<evidence type="ECO:0000256" key="6">
    <source>
        <dbReference type="ARBA" id="ARBA00023136"/>
    </source>
</evidence>
<protein>
    <recommendedName>
        <fullName evidence="9">Sodium/calcium exchanger membrane region domain-containing protein</fullName>
    </recommendedName>
</protein>
<dbReference type="GO" id="GO:0008273">
    <property type="term" value="F:calcium, potassium:sodium antiporter activity"/>
    <property type="evidence" value="ECO:0007669"/>
    <property type="project" value="TreeGrafter"/>
</dbReference>
<comment type="caution">
    <text evidence="10">The sequence shown here is derived from an EMBL/GenBank/DDBJ whole genome shotgun (WGS) entry which is preliminary data.</text>
</comment>
<dbReference type="InterPro" id="IPR004837">
    <property type="entry name" value="NaCa_Exmemb"/>
</dbReference>
<dbReference type="InterPro" id="IPR004481">
    <property type="entry name" value="K/Na/Ca-exchanger"/>
</dbReference>
<dbReference type="PANTHER" id="PTHR10846:SF72">
    <property type="entry name" value="SODIUM_POTASSIUM_CALCIUM EXCHANGER NCKX30C"/>
    <property type="match status" value="1"/>
</dbReference>
<evidence type="ECO:0000256" key="3">
    <source>
        <dbReference type="ARBA" id="ARBA00022449"/>
    </source>
</evidence>
<comment type="similarity">
    <text evidence="2">Belongs to the Ca(2+):cation antiporter (CaCA) (TC 2.A.19) family. SLC24A subfamily.</text>
</comment>
<evidence type="ECO:0000256" key="5">
    <source>
        <dbReference type="ARBA" id="ARBA00022989"/>
    </source>
</evidence>
<dbReference type="EMBL" id="BPLR01009172">
    <property type="protein sequence ID" value="GIY30077.1"/>
    <property type="molecule type" value="Genomic_DNA"/>
</dbReference>
<keyword evidence="11" id="KW-1185">Reference proteome</keyword>
<evidence type="ECO:0000313" key="10">
    <source>
        <dbReference type="EMBL" id="GIY30077.1"/>
    </source>
</evidence>
<dbReference type="Pfam" id="PF01699">
    <property type="entry name" value="Na_Ca_ex"/>
    <property type="match status" value="1"/>
</dbReference>
<organism evidence="10 11">
    <name type="scientific">Caerostris extrusa</name>
    <name type="common">Bark spider</name>
    <name type="synonym">Caerostris bankana</name>
    <dbReference type="NCBI Taxonomy" id="172846"/>
    <lineage>
        <taxon>Eukaryota</taxon>
        <taxon>Metazoa</taxon>
        <taxon>Ecdysozoa</taxon>
        <taxon>Arthropoda</taxon>
        <taxon>Chelicerata</taxon>
        <taxon>Arachnida</taxon>
        <taxon>Araneae</taxon>
        <taxon>Araneomorphae</taxon>
        <taxon>Entelegynae</taxon>
        <taxon>Araneoidea</taxon>
        <taxon>Araneidae</taxon>
        <taxon>Caerostris</taxon>
    </lineage>
</organism>
<dbReference type="GO" id="GO:0005262">
    <property type="term" value="F:calcium channel activity"/>
    <property type="evidence" value="ECO:0007669"/>
    <property type="project" value="TreeGrafter"/>
</dbReference>
<evidence type="ECO:0000256" key="2">
    <source>
        <dbReference type="ARBA" id="ARBA00005364"/>
    </source>
</evidence>
<dbReference type="AlphaFoldDB" id="A0AAV4SB80"/>
<dbReference type="PANTHER" id="PTHR10846">
    <property type="entry name" value="SODIUM/POTASSIUM/CALCIUM EXCHANGER"/>
    <property type="match status" value="1"/>
</dbReference>
<keyword evidence="4 8" id="KW-0812">Transmembrane</keyword>
<dbReference type="GO" id="GO:0005886">
    <property type="term" value="C:plasma membrane"/>
    <property type="evidence" value="ECO:0007669"/>
    <property type="project" value="TreeGrafter"/>
</dbReference>
<feature type="domain" description="Sodium/calcium exchanger membrane region" evidence="9">
    <location>
        <begin position="73"/>
        <end position="115"/>
    </location>
</feature>
<reference evidence="10 11" key="1">
    <citation type="submission" date="2021-06" db="EMBL/GenBank/DDBJ databases">
        <title>Caerostris extrusa draft genome.</title>
        <authorList>
            <person name="Kono N."/>
            <person name="Arakawa K."/>
        </authorList>
    </citation>
    <scope>NUCLEOTIDE SEQUENCE [LARGE SCALE GENOMIC DNA]</scope>
</reference>
<comment type="subcellular location">
    <subcellularLocation>
        <location evidence="1">Membrane</location>
        <topology evidence="1">Multi-pass membrane protein</topology>
    </subcellularLocation>
</comment>
<evidence type="ECO:0000256" key="4">
    <source>
        <dbReference type="ARBA" id="ARBA00022692"/>
    </source>
</evidence>
<gene>
    <name evidence="10" type="primary">Slc24a1</name>
    <name evidence="10" type="ORF">CEXT_443531</name>
</gene>